<feature type="non-terminal residue" evidence="2">
    <location>
        <position position="1"/>
    </location>
</feature>
<feature type="region of interest" description="Disordered" evidence="1">
    <location>
        <begin position="227"/>
        <end position="260"/>
    </location>
</feature>
<gene>
    <name evidence="2" type="ORF">KCV03_g10262</name>
</gene>
<evidence type="ECO:0000313" key="3">
    <source>
        <dbReference type="Proteomes" id="UP000767238"/>
    </source>
</evidence>
<accession>A0A9P8G6D3</accession>
<organism evidence="2 3">
    <name type="scientific">Aureobasidium melanogenum</name>
    <name type="common">Aureobasidium pullulans var. melanogenum</name>
    <dbReference type="NCBI Taxonomy" id="46634"/>
    <lineage>
        <taxon>Eukaryota</taxon>
        <taxon>Fungi</taxon>
        <taxon>Dikarya</taxon>
        <taxon>Ascomycota</taxon>
        <taxon>Pezizomycotina</taxon>
        <taxon>Dothideomycetes</taxon>
        <taxon>Dothideomycetidae</taxon>
        <taxon>Dothideales</taxon>
        <taxon>Saccotheciaceae</taxon>
        <taxon>Aureobasidium</taxon>
    </lineage>
</organism>
<protein>
    <submittedName>
        <fullName evidence="2">Uncharacterized protein</fullName>
    </submittedName>
</protein>
<evidence type="ECO:0000256" key="1">
    <source>
        <dbReference type="SAM" id="MobiDB-lite"/>
    </source>
</evidence>
<reference evidence="2" key="1">
    <citation type="journal article" date="2021" name="J Fungi (Basel)">
        <title>Virulence traits and population genomics of the black yeast Aureobasidium melanogenum.</title>
        <authorList>
            <person name="Cernosa A."/>
            <person name="Sun X."/>
            <person name="Gostincar C."/>
            <person name="Fang C."/>
            <person name="Gunde-Cimerman N."/>
            <person name="Song Z."/>
        </authorList>
    </citation>
    <scope>NUCLEOTIDE SEQUENCE</scope>
    <source>
        <strain evidence="2">EXF-8016</strain>
    </source>
</reference>
<reference evidence="2" key="2">
    <citation type="submission" date="2021-08" db="EMBL/GenBank/DDBJ databases">
        <authorList>
            <person name="Gostincar C."/>
            <person name="Sun X."/>
            <person name="Song Z."/>
            <person name="Gunde-Cimerman N."/>
        </authorList>
    </citation>
    <scope>NUCLEOTIDE SEQUENCE</scope>
    <source>
        <strain evidence="2">EXF-8016</strain>
    </source>
</reference>
<dbReference type="AlphaFoldDB" id="A0A9P8G6D3"/>
<comment type="caution">
    <text evidence="2">The sequence shown here is derived from an EMBL/GenBank/DDBJ whole genome shotgun (WGS) entry which is preliminary data.</text>
</comment>
<dbReference type="Proteomes" id="UP000767238">
    <property type="component" value="Unassembled WGS sequence"/>
</dbReference>
<name>A0A9P8G6D3_AURME</name>
<evidence type="ECO:0000313" key="2">
    <source>
        <dbReference type="EMBL" id="KAH0209785.1"/>
    </source>
</evidence>
<proteinExistence type="predicted"/>
<feature type="region of interest" description="Disordered" evidence="1">
    <location>
        <begin position="63"/>
        <end position="99"/>
    </location>
</feature>
<feature type="compositionally biased region" description="Polar residues" evidence="1">
    <location>
        <begin position="79"/>
        <end position="94"/>
    </location>
</feature>
<sequence length="472" mass="52180">MNIQPKNAKAFKGTPLHLLMLDYAKRSLANLCERLKSGVSIIEIDLKTAYAGEGGQFNNWEQYNPQEFKPSVPDEERPTVSSGSGKPVSLQATPTGPPVGDACNITQTSTPPPYCETPERDPWSRLPKRCSLLPAQVTRSTLQTVPKRARAISQEAQPDHKVQKLRNHDDQVKHDLSAAVTPSSTVANSDDEDLAMFHHLNGSRELSASTHGPSKGNALHQRLQKTAFSHESDTEPAMDSDVDHGLSPAVSSSSQCPDIIPSKFRRGRRAASRHKAYPVKEVQNDDIQPSLDPNGHVNHDISSGVVTAMEVLVRELLPDLTTNFLQEIMQSFQDSAQTDLDMHEFHLREIVDDGRTSLQEKVDEIINDFDSYSQDALAEIREIVEEAVADLYQKATDPGTKSLAARPLADGLTDRESDPVVRATRVFSRDFENLPISTKVAMLTKIADEGFAKVFLTVDDRMRAELVTVWTS</sequence>
<dbReference type="EMBL" id="JAHFYH010000216">
    <property type="protein sequence ID" value="KAH0209785.1"/>
    <property type="molecule type" value="Genomic_DNA"/>
</dbReference>